<dbReference type="STRING" id="366533.SAMN05444339_10718"/>
<name>A0A1M5C5E5_LOKAT</name>
<keyword evidence="2" id="KW-1185">Reference proteome</keyword>
<gene>
    <name evidence="1" type="ORF">SAMN05444339_10718</name>
</gene>
<dbReference type="EMBL" id="FQUE01000007">
    <property type="protein sequence ID" value="SHF49935.1"/>
    <property type="molecule type" value="Genomic_DNA"/>
</dbReference>
<protein>
    <recommendedName>
        <fullName evidence="3">Tetratricopeptide repeat-containing protein</fullName>
    </recommendedName>
</protein>
<sequence length="578" mass="61156">MTSLLASPAASESATAFGNLDLTGWGARDLLKERRALMVQLSAPVTSEGQADAVRAALYLDLAELHLAQMMLPEASGYLAAVDTEGLDARSLARHHSIATTLHLLGATAESFPAIAASEGWTQGVALRTAALARSGDMDADLLPLAVAGLSSLSDPIAAAILPDLLEAALAADDWDAAKALASDFSRHPMLRDSAAYRFLLARASEQSGDVLTAFDGYAEAAQGGDVYAYRARLAIVELGRRTETLPLEDAVALLKTARWSWSGDRYATQGAALLARYAAELGDTQAALWALQRVMTTADSPEEAEQARQHALSVISDFYRAGAAGDMPLDAFIEGHAAIMSHWGLEEGVIESAIALPESLFGAGMTAIAAREFRGLRAIAESAGSMGQSVLDPDVIDRLRRDEAQALLAGGQADAAVDLLISFGDRPDADPQMQRLLIQALSKAGRSDQMTQLRGLALDIDTRRDRAVGLYESGRWDAAKQALDDLRATYPAQFTFADATRLTLAAYQAGDMDTVRRTAAAFPTLTDLPAWEELATGLLGPAPAAEGLSTEMLRLSMANADRVLETVKSVGTGEASE</sequence>
<proteinExistence type="predicted"/>
<organism evidence="1 2">
    <name type="scientific">Loktanella atrilutea</name>
    <dbReference type="NCBI Taxonomy" id="366533"/>
    <lineage>
        <taxon>Bacteria</taxon>
        <taxon>Pseudomonadati</taxon>
        <taxon>Pseudomonadota</taxon>
        <taxon>Alphaproteobacteria</taxon>
        <taxon>Rhodobacterales</taxon>
        <taxon>Roseobacteraceae</taxon>
        <taxon>Loktanella</taxon>
    </lineage>
</organism>
<evidence type="ECO:0008006" key="3">
    <source>
        <dbReference type="Google" id="ProtNLM"/>
    </source>
</evidence>
<dbReference type="Proteomes" id="UP000183987">
    <property type="component" value="Unassembled WGS sequence"/>
</dbReference>
<evidence type="ECO:0000313" key="2">
    <source>
        <dbReference type="Proteomes" id="UP000183987"/>
    </source>
</evidence>
<accession>A0A1M5C5E5</accession>
<evidence type="ECO:0000313" key="1">
    <source>
        <dbReference type="EMBL" id="SHF49935.1"/>
    </source>
</evidence>
<reference evidence="2" key="1">
    <citation type="submission" date="2016-11" db="EMBL/GenBank/DDBJ databases">
        <authorList>
            <person name="Varghese N."/>
            <person name="Submissions S."/>
        </authorList>
    </citation>
    <scope>NUCLEOTIDE SEQUENCE [LARGE SCALE GENOMIC DNA]</scope>
    <source>
        <strain evidence="2">DSM 29326</strain>
    </source>
</reference>
<dbReference type="AlphaFoldDB" id="A0A1M5C5E5"/>